<feature type="compositionally biased region" description="Pro residues" evidence="2">
    <location>
        <begin position="9"/>
        <end position="18"/>
    </location>
</feature>
<keyword evidence="3" id="KW-1185">Reference proteome</keyword>
<dbReference type="RefSeq" id="XP_033346986.1">
    <property type="nucleotide sequence ID" value="XM_033491095.1"/>
</dbReference>
<sequence>MHLAATQRPHPPPVPPRPSRQVVAEALKRSPRPPCPTRQAPPPPNTKPWRSDRDRSNNRQQVVSPAAGRTVVYESIKDSIPKETGSEGGDHDDPVRHVVDKGPGDGGNGGEPVARVSSERRVDEDDRRGNPRERRVRTPVVGQEYQGNSSEWNAVTGDVVSSPTSRRKEDASISCREYSSVFERVTLDERFFNGVTSAVRSPVNEENGKQCIDGPTWDNATSESAISRTTESSDHGDVVSKPPSVVESRVSLNDVLRCQDTPCDTSESTIGKSKSSSISERSERSERRPIPTQRSCLVKYRDATTKKSSETQSAEGSNANGQPSVSNVDRATVVVIDELNRKATTSNDNSDKQNDRGERVVDHDDHRDDRHDGDRANENDNDNDNIHRQDWLEAGIRYSSTQIRLSGEDGDVVDGTRINGYNRCENEKFSNLNVPSIQERIAMSSLQGLPPLPRSLSGFNLSGGRSEGCEPPPPPTRSSSKTQRGGKTSIQSSSRPSPPARQLTTLDTQLAILRREMFGLRQLDLSLLAQLWSLNESIQEFRQLLQEQEDRAPSPSPSSEEGDDTSYGTHPPPPPRRPAPGVHLHRPPRPPRPARPPPSDESPSSEEYGAV</sequence>
<dbReference type="PANTHER" id="PTHR46949:SF1">
    <property type="entry name" value="AT07979P2"/>
    <property type="match status" value="1"/>
</dbReference>
<evidence type="ECO:0000313" key="5">
    <source>
        <dbReference type="RefSeq" id="XP_033346988.1"/>
    </source>
</evidence>
<dbReference type="KEGG" id="bvk:117232011"/>
<feature type="region of interest" description="Disordered" evidence="2">
    <location>
        <begin position="203"/>
        <end position="387"/>
    </location>
</feature>
<name>A0A6J3K1N4_9HYME</name>
<feature type="compositionally biased region" description="Pro residues" evidence="2">
    <location>
        <begin position="590"/>
        <end position="600"/>
    </location>
</feature>
<dbReference type="PANTHER" id="PTHR46949">
    <property type="entry name" value="LEUCINE REPEAT ADAPTER PROTEIN 25"/>
    <property type="match status" value="1"/>
</dbReference>
<evidence type="ECO:0000256" key="2">
    <source>
        <dbReference type="SAM" id="MobiDB-lite"/>
    </source>
</evidence>
<evidence type="ECO:0000256" key="1">
    <source>
        <dbReference type="ARBA" id="ARBA00038125"/>
    </source>
</evidence>
<protein>
    <submittedName>
        <fullName evidence="4 5">Uncharacterized protein DDB_G0284459-like</fullName>
    </submittedName>
</protein>
<evidence type="ECO:0000313" key="4">
    <source>
        <dbReference type="RefSeq" id="XP_033346986.1"/>
    </source>
</evidence>
<feature type="compositionally biased region" description="Polar residues" evidence="2">
    <location>
        <begin position="145"/>
        <end position="164"/>
    </location>
</feature>
<feature type="compositionally biased region" description="Pro residues" evidence="2">
    <location>
        <begin position="32"/>
        <end position="46"/>
    </location>
</feature>
<dbReference type="Proteomes" id="UP000504631">
    <property type="component" value="Unplaced"/>
</dbReference>
<feature type="compositionally biased region" description="Polar residues" evidence="2">
    <location>
        <begin position="481"/>
        <end position="491"/>
    </location>
</feature>
<accession>A0A6J3K1N4</accession>
<feature type="compositionally biased region" description="Basic and acidic residues" evidence="2">
    <location>
        <begin position="280"/>
        <end position="289"/>
    </location>
</feature>
<feature type="region of interest" description="Disordered" evidence="2">
    <location>
        <begin position="546"/>
        <end position="611"/>
    </location>
</feature>
<proteinExistence type="inferred from homology"/>
<reference evidence="4 5" key="1">
    <citation type="submission" date="2025-04" db="UniProtKB">
        <authorList>
            <consortium name="RefSeq"/>
        </authorList>
    </citation>
    <scope>IDENTIFICATION</scope>
    <source>
        <tissue evidence="4 5">Muscle</tissue>
    </source>
</reference>
<evidence type="ECO:0000313" key="6">
    <source>
        <dbReference type="RefSeq" id="XP_033346989.1"/>
    </source>
</evidence>
<comment type="similarity">
    <text evidence="1">Belongs to the FAM89 family.</text>
</comment>
<feature type="compositionally biased region" description="Polar residues" evidence="2">
    <location>
        <begin position="310"/>
        <end position="329"/>
    </location>
</feature>
<dbReference type="AlphaFoldDB" id="A0A6J3K1N4"/>
<feature type="region of interest" description="Disordered" evidence="2">
    <location>
        <begin position="1"/>
        <end position="173"/>
    </location>
</feature>
<feature type="compositionally biased region" description="Low complexity" evidence="2">
    <location>
        <begin position="601"/>
        <end position="611"/>
    </location>
</feature>
<dbReference type="Pfam" id="PF14854">
    <property type="entry name" value="LURAP"/>
    <property type="match status" value="1"/>
</dbReference>
<gene>
    <name evidence="4 5 6" type="primary">LOC117232011</name>
</gene>
<dbReference type="RefSeq" id="XP_033346988.1">
    <property type="nucleotide sequence ID" value="XM_033491097.1"/>
</dbReference>
<feature type="compositionally biased region" description="Basic and acidic residues" evidence="2">
    <location>
        <begin position="349"/>
        <end position="387"/>
    </location>
</feature>
<evidence type="ECO:0000313" key="3">
    <source>
        <dbReference type="Proteomes" id="UP000504631"/>
    </source>
</evidence>
<organism evidence="3 5">
    <name type="scientific">Bombus vosnesenskii</name>
    <dbReference type="NCBI Taxonomy" id="207650"/>
    <lineage>
        <taxon>Eukaryota</taxon>
        <taxon>Metazoa</taxon>
        <taxon>Ecdysozoa</taxon>
        <taxon>Arthropoda</taxon>
        <taxon>Hexapoda</taxon>
        <taxon>Insecta</taxon>
        <taxon>Pterygota</taxon>
        <taxon>Neoptera</taxon>
        <taxon>Endopterygota</taxon>
        <taxon>Hymenoptera</taxon>
        <taxon>Apocrita</taxon>
        <taxon>Aculeata</taxon>
        <taxon>Apoidea</taxon>
        <taxon>Anthophila</taxon>
        <taxon>Apidae</taxon>
        <taxon>Bombus</taxon>
        <taxon>Pyrobombus</taxon>
    </lineage>
</organism>
<dbReference type="RefSeq" id="XP_033346989.1">
    <property type="nucleotide sequence ID" value="XM_033491098.1"/>
</dbReference>
<feature type="compositionally biased region" description="Basic and acidic residues" evidence="2">
    <location>
        <begin position="117"/>
        <end position="133"/>
    </location>
</feature>
<feature type="compositionally biased region" description="Low complexity" evidence="2">
    <location>
        <begin position="265"/>
        <end position="279"/>
    </location>
</feature>
<feature type="region of interest" description="Disordered" evidence="2">
    <location>
        <begin position="448"/>
        <end position="502"/>
    </location>
</feature>
<dbReference type="InterPro" id="IPR039499">
    <property type="entry name" value="LURA1/LRA25"/>
</dbReference>
<dbReference type="GeneID" id="117232011"/>
<feature type="compositionally biased region" description="Basic and acidic residues" evidence="2">
    <location>
        <begin position="75"/>
        <end position="103"/>
    </location>
</feature>
<feature type="compositionally biased region" description="Basic and acidic residues" evidence="2">
    <location>
        <begin position="299"/>
        <end position="309"/>
    </location>
</feature>
<feature type="compositionally biased region" description="Polar residues" evidence="2">
    <location>
        <begin position="218"/>
        <end position="230"/>
    </location>
</feature>